<sequence>MISKVILDQSLLIQSINQQQIKKYDILTKKQKYAYSLGHFFNDLCASCWFNYFLYWIKYIIKLNKASYALLSGQIFAAISTAIVGYFSDKTHTQLGSRMPWYIVGFVLVLVSFIPIFHRFVGENKELFENENINQTEKEIYYIIFASIFNIGRSFMQVSHMALIPSLTSSMKKRDWLNNMRNTFGYIANLLVLSCALILFQFIQDSKLDFEILVYIIYFFGIFTSFFFIININEVNLQKGCYEKTAENIIISLQNQTDSTINLNILQGHECRWQDWLKKKKFYVFAFVFVGCRVYFNSISTMMSFYLVYVMKVASKDEVVNKTPIEIALVPLVLYTSCVITSSLLNEIFKIIGKKSAFALGGFFMLSASIMLGFAQQNMYFLMYIISIFTGCAQSLTMNTAITFISDVVGNKDKSCSFVFGFYTFFDKIFTGFVLFFISESQYFNSEEFIRWVTVSLPCVFCGSACILVYFINVQDYKKNNK</sequence>
<feature type="transmembrane region" description="Helical" evidence="2">
    <location>
        <begin position="282"/>
        <end position="307"/>
    </location>
</feature>
<dbReference type="STRING" id="857967.G0R1P1"/>
<dbReference type="Gene3D" id="1.20.1250.20">
    <property type="entry name" value="MFS general substrate transporter like domains"/>
    <property type="match status" value="2"/>
</dbReference>
<dbReference type="EC" id="1.6.5.3" evidence="3"/>
<feature type="transmembrane region" description="Helical" evidence="2">
    <location>
        <begin position="33"/>
        <end position="54"/>
    </location>
</feature>
<dbReference type="OMA" id="CEKIGYG"/>
<reference evidence="3 4" key="1">
    <citation type="submission" date="2011-07" db="EMBL/GenBank/DDBJ databases">
        <authorList>
            <person name="Coyne R."/>
            <person name="Brami D."/>
            <person name="Johnson J."/>
            <person name="Hostetler J."/>
            <person name="Hannick L."/>
            <person name="Clark T."/>
            <person name="Cassidy-Hanley D."/>
            <person name="Inman J."/>
        </authorList>
    </citation>
    <scope>NUCLEOTIDE SEQUENCE [LARGE SCALE GENOMIC DNA]</scope>
    <source>
        <strain evidence="3 4">G5</strain>
    </source>
</reference>
<dbReference type="InParanoid" id="G0R1P1"/>
<feature type="transmembrane region" description="Helical" evidence="2">
    <location>
        <begin position="99"/>
        <end position="120"/>
    </location>
</feature>
<feature type="transmembrane region" description="Helical" evidence="2">
    <location>
        <begin position="140"/>
        <end position="163"/>
    </location>
</feature>
<dbReference type="EC" id="3.4.23.36" evidence="3"/>
<evidence type="ECO:0000313" key="3">
    <source>
        <dbReference type="EMBL" id="EGR28618.1"/>
    </source>
</evidence>
<keyword evidence="2" id="KW-0812">Transmembrane</keyword>
<keyword evidence="4" id="KW-1185">Reference proteome</keyword>
<keyword evidence="3" id="KW-0560">Oxidoreductase</keyword>
<protein>
    <submittedName>
        <fullName evidence="3">Major facilitator superfamily protein, putative</fullName>
        <ecNumber evidence="3">1.6.5.3</ecNumber>
        <ecNumber evidence="3">3.4.23.36</ecNumber>
    </submittedName>
</protein>
<proteinExistence type="inferred from homology"/>
<dbReference type="EMBL" id="GL984225">
    <property type="protein sequence ID" value="EGR28618.1"/>
    <property type="molecule type" value="Genomic_DNA"/>
</dbReference>
<dbReference type="InterPro" id="IPR039672">
    <property type="entry name" value="MFS_2"/>
</dbReference>
<dbReference type="PANTHER" id="PTHR11328">
    <property type="entry name" value="MAJOR FACILITATOR SUPERFAMILY DOMAIN-CONTAINING PROTEIN"/>
    <property type="match status" value="1"/>
</dbReference>
<feature type="transmembrane region" description="Helical" evidence="2">
    <location>
        <begin position="357"/>
        <end position="375"/>
    </location>
</feature>
<dbReference type="GO" id="GO:0005886">
    <property type="term" value="C:plasma membrane"/>
    <property type="evidence" value="ECO:0007669"/>
    <property type="project" value="TreeGrafter"/>
</dbReference>
<feature type="transmembrane region" description="Helical" evidence="2">
    <location>
        <begin position="210"/>
        <end position="230"/>
    </location>
</feature>
<dbReference type="InterPro" id="IPR036259">
    <property type="entry name" value="MFS_trans_sf"/>
</dbReference>
<keyword evidence="3" id="KW-0378">Hydrolase</keyword>
<comment type="similarity">
    <text evidence="1">Belongs to the major facilitator superfamily.</text>
</comment>
<gene>
    <name evidence="3" type="ORF">IMG5_171800</name>
</gene>
<dbReference type="Pfam" id="PF13347">
    <property type="entry name" value="MFS_2"/>
    <property type="match status" value="1"/>
</dbReference>
<dbReference type="eggNOG" id="KOG4830">
    <property type="taxonomic scope" value="Eukaryota"/>
</dbReference>
<dbReference type="GO" id="GO:0016491">
    <property type="term" value="F:oxidoreductase activity"/>
    <property type="evidence" value="ECO:0007669"/>
    <property type="project" value="UniProtKB-KW"/>
</dbReference>
<dbReference type="Proteomes" id="UP000008983">
    <property type="component" value="Unassembled WGS sequence"/>
</dbReference>
<dbReference type="SUPFAM" id="SSF103473">
    <property type="entry name" value="MFS general substrate transporter"/>
    <property type="match status" value="1"/>
</dbReference>
<dbReference type="GO" id="GO:0004190">
    <property type="term" value="F:aspartic-type endopeptidase activity"/>
    <property type="evidence" value="ECO:0007669"/>
    <property type="project" value="UniProtKB-EC"/>
</dbReference>
<dbReference type="AlphaFoldDB" id="G0R1P1"/>
<keyword evidence="2" id="KW-0472">Membrane</keyword>
<feature type="transmembrane region" description="Helical" evidence="2">
    <location>
        <begin position="381"/>
        <end position="405"/>
    </location>
</feature>
<feature type="transmembrane region" description="Helical" evidence="2">
    <location>
        <begin position="327"/>
        <end position="345"/>
    </location>
</feature>
<feature type="transmembrane region" description="Helical" evidence="2">
    <location>
        <begin position="417"/>
        <end position="438"/>
    </location>
</feature>
<dbReference type="GO" id="GO:0015293">
    <property type="term" value="F:symporter activity"/>
    <property type="evidence" value="ECO:0007669"/>
    <property type="project" value="InterPro"/>
</dbReference>
<accession>G0R1P1</accession>
<evidence type="ECO:0000313" key="4">
    <source>
        <dbReference type="Proteomes" id="UP000008983"/>
    </source>
</evidence>
<evidence type="ECO:0000256" key="1">
    <source>
        <dbReference type="ARBA" id="ARBA00008335"/>
    </source>
</evidence>
<dbReference type="GeneID" id="14904698"/>
<feature type="transmembrane region" description="Helical" evidence="2">
    <location>
        <begin position="66"/>
        <end position="87"/>
    </location>
</feature>
<evidence type="ECO:0000256" key="2">
    <source>
        <dbReference type="SAM" id="Phobius"/>
    </source>
</evidence>
<name>G0R1P1_ICHMU</name>
<feature type="transmembrane region" description="Helical" evidence="2">
    <location>
        <begin position="184"/>
        <end position="204"/>
    </location>
</feature>
<feature type="transmembrane region" description="Helical" evidence="2">
    <location>
        <begin position="450"/>
        <end position="472"/>
    </location>
</feature>
<dbReference type="GO" id="GO:0008643">
    <property type="term" value="P:carbohydrate transport"/>
    <property type="evidence" value="ECO:0007669"/>
    <property type="project" value="InterPro"/>
</dbReference>
<dbReference type="PANTHER" id="PTHR11328:SF28">
    <property type="entry name" value="MAJOR FACILITATOR SUPERFAMILY DOMAIN-CONTAINING PROTEIN 12"/>
    <property type="match status" value="1"/>
</dbReference>
<dbReference type="OrthoDB" id="1730117at2759"/>
<dbReference type="RefSeq" id="XP_004029854.1">
    <property type="nucleotide sequence ID" value="XM_004029806.1"/>
</dbReference>
<organism evidence="3 4">
    <name type="scientific">Ichthyophthirius multifiliis</name>
    <name type="common">White spot disease agent</name>
    <name type="synonym">Ich</name>
    <dbReference type="NCBI Taxonomy" id="5932"/>
    <lineage>
        <taxon>Eukaryota</taxon>
        <taxon>Sar</taxon>
        <taxon>Alveolata</taxon>
        <taxon>Ciliophora</taxon>
        <taxon>Intramacronucleata</taxon>
        <taxon>Oligohymenophorea</taxon>
        <taxon>Hymenostomatida</taxon>
        <taxon>Ophryoglenina</taxon>
        <taxon>Ichthyophthirius</taxon>
    </lineage>
</organism>
<keyword evidence="2" id="KW-1133">Transmembrane helix</keyword>